<dbReference type="AlphaFoldDB" id="A0A6J6A085"/>
<dbReference type="Pfam" id="PF13411">
    <property type="entry name" value="MerR_1"/>
    <property type="match status" value="1"/>
</dbReference>
<accession>A0A6J6A085</accession>
<dbReference type="SUPFAM" id="SSF46955">
    <property type="entry name" value="Putative DNA-binding domain"/>
    <property type="match status" value="1"/>
</dbReference>
<dbReference type="GO" id="GO:0006355">
    <property type="term" value="P:regulation of DNA-templated transcription"/>
    <property type="evidence" value="ECO:0007669"/>
    <property type="project" value="InterPro"/>
</dbReference>
<gene>
    <name evidence="2" type="ORF">UFOPK3547_01509</name>
</gene>
<name>A0A6J6A085_9ZZZZ</name>
<dbReference type="InterPro" id="IPR000551">
    <property type="entry name" value="MerR-type_HTH_dom"/>
</dbReference>
<dbReference type="EMBL" id="CAESAN010000157">
    <property type="protein sequence ID" value="CAB4346889.1"/>
    <property type="molecule type" value="Genomic_DNA"/>
</dbReference>
<reference evidence="2" key="1">
    <citation type="submission" date="2020-05" db="EMBL/GenBank/DDBJ databases">
        <authorList>
            <person name="Chiriac C."/>
            <person name="Salcher M."/>
            <person name="Ghai R."/>
            <person name="Kavagutti S V."/>
        </authorList>
    </citation>
    <scope>NUCLEOTIDE SEQUENCE</scope>
</reference>
<dbReference type="Gene3D" id="1.10.1660.10">
    <property type="match status" value="1"/>
</dbReference>
<dbReference type="InterPro" id="IPR009061">
    <property type="entry name" value="DNA-bd_dom_put_sf"/>
</dbReference>
<organism evidence="2">
    <name type="scientific">freshwater metagenome</name>
    <dbReference type="NCBI Taxonomy" id="449393"/>
    <lineage>
        <taxon>unclassified sequences</taxon>
        <taxon>metagenomes</taxon>
        <taxon>ecological metagenomes</taxon>
    </lineage>
</organism>
<feature type="domain" description="HTH merR-type" evidence="1">
    <location>
        <begin position="25"/>
        <end position="83"/>
    </location>
</feature>
<protein>
    <submittedName>
        <fullName evidence="2">Unannotated protein</fullName>
    </submittedName>
</protein>
<proteinExistence type="predicted"/>
<evidence type="ECO:0000259" key="1">
    <source>
        <dbReference type="Pfam" id="PF13411"/>
    </source>
</evidence>
<dbReference type="GO" id="GO:0003677">
    <property type="term" value="F:DNA binding"/>
    <property type="evidence" value="ECO:0007669"/>
    <property type="project" value="InterPro"/>
</dbReference>
<evidence type="ECO:0000313" key="2">
    <source>
        <dbReference type="EMBL" id="CAB4346889.1"/>
    </source>
</evidence>
<sequence>MSISSLVLTASQLQTAVQRLDGYRLPQRTLSLWAKQSVVVPTVKYDGVRGREHPRLYNTSDLAKCRLVVRMRRAGISMARTRITLAMIDADLREAFHPSTPASLVVDGLRVYVVKNGLPARELPDGQFRLQLDECFVGTVAEARRLTA</sequence>